<name>A0AAW1T2K0_9CHLO</name>
<dbReference type="InterPro" id="IPR031950">
    <property type="entry name" value="EFTUD2_N"/>
</dbReference>
<organism evidence="7 8">
    <name type="scientific">Apatococcus fuscideae</name>
    <dbReference type="NCBI Taxonomy" id="2026836"/>
    <lineage>
        <taxon>Eukaryota</taxon>
        <taxon>Viridiplantae</taxon>
        <taxon>Chlorophyta</taxon>
        <taxon>core chlorophytes</taxon>
        <taxon>Trebouxiophyceae</taxon>
        <taxon>Chlorellales</taxon>
        <taxon>Chlorellaceae</taxon>
        <taxon>Apatococcus</taxon>
    </lineage>
</organism>
<evidence type="ECO:0000313" key="7">
    <source>
        <dbReference type="EMBL" id="KAK9862918.1"/>
    </source>
</evidence>
<sequence length="315" mass="35244">MDESLYDEFGNYIGPALESDEEDQEVEEEVEEDLDDAEAQVNARMDMVQGNGDVGPTDMEEDEEEGAGAVVLHEDKKYYPTAEEVYGKETETLVMDEDAQPLEVPIIQPIKAKKLEVAEREPQTTSYDTLFLTGLMATPELARNVAIVGHLHHGKTRVMDMLVEQTHSLGQEFFNPDGSLRFMDTRLDEQERGISLKMVPMSLVLQSSTGKSYLVNLIDTPGHINFNDEVSAAMRMCDGVLLVVDVVEGVMVSTEKAVRQAMQENLPICLLISKMDRLITELKLPPRDAYFKLRHTIDEVNALIQPLAGGREELL</sequence>
<dbReference type="InterPro" id="IPR005225">
    <property type="entry name" value="Small_GTP-bd"/>
</dbReference>
<dbReference type="Proteomes" id="UP001485043">
    <property type="component" value="Unassembled WGS sequence"/>
</dbReference>
<evidence type="ECO:0000256" key="1">
    <source>
        <dbReference type="ARBA" id="ARBA00004123"/>
    </source>
</evidence>
<evidence type="ECO:0000313" key="8">
    <source>
        <dbReference type="Proteomes" id="UP001485043"/>
    </source>
</evidence>
<dbReference type="AlphaFoldDB" id="A0AAW1T2K0"/>
<dbReference type="GO" id="GO:0030623">
    <property type="term" value="F:U5 snRNA binding"/>
    <property type="evidence" value="ECO:0007669"/>
    <property type="project" value="TreeGrafter"/>
</dbReference>
<dbReference type="GO" id="GO:0046540">
    <property type="term" value="C:U4/U6 x U5 tri-snRNP complex"/>
    <property type="evidence" value="ECO:0007669"/>
    <property type="project" value="TreeGrafter"/>
</dbReference>
<evidence type="ECO:0000256" key="4">
    <source>
        <dbReference type="ARBA" id="ARBA00023242"/>
    </source>
</evidence>
<dbReference type="GO" id="GO:0003924">
    <property type="term" value="F:GTPase activity"/>
    <property type="evidence" value="ECO:0007669"/>
    <property type="project" value="InterPro"/>
</dbReference>
<dbReference type="GO" id="GO:0071007">
    <property type="term" value="C:U2-type catalytic step 2 spliceosome"/>
    <property type="evidence" value="ECO:0007669"/>
    <property type="project" value="TreeGrafter"/>
</dbReference>
<dbReference type="Pfam" id="PF00009">
    <property type="entry name" value="GTP_EFTU"/>
    <property type="match status" value="1"/>
</dbReference>
<keyword evidence="4" id="KW-0539">Nucleus</keyword>
<dbReference type="SUPFAM" id="SSF52540">
    <property type="entry name" value="P-loop containing nucleoside triphosphate hydrolases"/>
    <property type="match status" value="1"/>
</dbReference>
<evidence type="ECO:0000256" key="3">
    <source>
        <dbReference type="ARBA" id="ARBA00023187"/>
    </source>
</evidence>
<proteinExistence type="predicted"/>
<dbReference type="PANTHER" id="PTHR42908">
    <property type="entry name" value="TRANSLATION ELONGATION FACTOR-RELATED"/>
    <property type="match status" value="1"/>
</dbReference>
<dbReference type="GO" id="GO:0000398">
    <property type="term" value="P:mRNA splicing, via spliceosome"/>
    <property type="evidence" value="ECO:0007669"/>
    <property type="project" value="TreeGrafter"/>
</dbReference>
<reference evidence="7 8" key="1">
    <citation type="journal article" date="2024" name="Nat. Commun.">
        <title>Phylogenomics reveals the evolutionary origins of lichenization in chlorophyte algae.</title>
        <authorList>
            <person name="Puginier C."/>
            <person name="Libourel C."/>
            <person name="Otte J."/>
            <person name="Skaloud P."/>
            <person name="Haon M."/>
            <person name="Grisel S."/>
            <person name="Petersen M."/>
            <person name="Berrin J.G."/>
            <person name="Delaux P.M."/>
            <person name="Dal Grande F."/>
            <person name="Keller J."/>
        </authorList>
    </citation>
    <scope>NUCLEOTIDE SEQUENCE [LARGE SCALE GENOMIC DNA]</scope>
    <source>
        <strain evidence="7 8">SAG 2523</strain>
    </source>
</reference>
<dbReference type="PROSITE" id="PS51722">
    <property type="entry name" value="G_TR_2"/>
    <property type="match status" value="1"/>
</dbReference>
<dbReference type="PRINTS" id="PR00315">
    <property type="entry name" value="ELONGATNFCT"/>
</dbReference>
<evidence type="ECO:0000256" key="2">
    <source>
        <dbReference type="ARBA" id="ARBA00022664"/>
    </source>
</evidence>
<dbReference type="PANTHER" id="PTHR42908:SF6">
    <property type="entry name" value="116 KDA U5 SMALL NUCLEAR RIBONUCLEOPROTEIN COMPONENT"/>
    <property type="match status" value="1"/>
</dbReference>
<dbReference type="GO" id="GO:0005525">
    <property type="term" value="F:GTP binding"/>
    <property type="evidence" value="ECO:0007669"/>
    <property type="project" value="InterPro"/>
</dbReference>
<dbReference type="Pfam" id="PF16004">
    <property type="entry name" value="EFTUD2"/>
    <property type="match status" value="1"/>
</dbReference>
<dbReference type="Gene3D" id="3.40.50.300">
    <property type="entry name" value="P-loop containing nucleotide triphosphate hydrolases"/>
    <property type="match status" value="1"/>
</dbReference>
<dbReference type="EMBL" id="JALJOV010000539">
    <property type="protein sequence ID" value="KAK9862918.1"/>
    <property type="molecule type" value="Genomic_DNA"/>
</dbReference>
<dbReference type="InterPro" id="IPR027417">
    <property type="entry name" value="P-loop_NTPase"/>
</dbReference>
<keyword evidence="8" id="KW-1185">Reference proteome</keyword>
<dbReference type="FunFam" id="3.40.50.300:FF:000646">
    <property type="entry name" value="U5 small nuclear ribonucleoprotein component"/>
    <property type="match status" value="1"/>
</dbReference>
<comment type="caution">
    <text evidence="7">The sequence shown here is derived from an EMBL/GenBank/DDBJ whole genome shotgun (WGS) entry which is preliminary data.</text>
</comment>
<dbReference type="InterPro" id="IPR000795">
    <property type="entry name" value="T_Tr_GTP-bd_dom"/>
</dbReference>
<feature type="non-terminal residue" evidence="7">
    <location>
        <position position="315"/>
    </location>
</feature>
<evidence type="ECO:0000259" key="6">
    <source>
        <dbReference type="PROSITE" id="PS51722"/>
    </source>
</evidence>
<dbReference type="GO" id="GO:0005829">
    <property type="term" value="C:cytosol"/>
    <property type="evidence" value="ECO:0007669"/>
    <property type="project" value="TreeGrafter"/>
</dbReference>
<keyword evidence="3" id="KW-0508">mRNA splicing</keyword>
<feature type="compositionally biased region" description="Acidic residues" evidence="5">
    <location>
        <begin position="18"/>
        <end position="36"/>
    </location>
</feature>
<feature type="domain" description="Tr-type G" evidence="6">
    <location>
        <begin position="140"/>
        <end position="315"/>
    </location>
</feature>
<comment type="subcellular location">
    <subcellularLocation>
        <location evidence="1">Nucleus</location>
    </subcellularLocation>
</comment>
<keyword evidence="2" id="KW-0507">mRNA processing</keyword>
<dbReference type="NCBIfam" id="TIGR00231">
    <property type="entry name" value="small_GTP"/>
    <property type="match status" value="1"/>
</dbReference>
<feature type="region of interest" description="Disordered" evidence="5">
    <location>
        <begin position="1"/>
        <end position="36"/>
    </location>
</feature>
<accession>A0AAW1T2K0</accession>
<evidence type="ECO:0000256" key="5">
    <source>
        <dbReference type="SAM" id="MobiDB-lite"/>
    </source>
</evidence>
<protein>
    <recommendedName>
        <fullName evidence="6">Tr-type G domain-containing protein</fullName>
    </recommendedName>
</protein>
<gene>
    <name evidence="7" type="ORF">WJX84_004503</name>
</gene>